<reference evidence="1 2" key="1">
    <citation type="submission" date="2024-02" db="EMBL/GenBank/DDBJ databases">
        <title>Adaptive strategies in a cosmopolitan and abundant soil bacterium.</title>
        <authorList>
            <person name="Carini P."/>
        </authorList>
    </citation>
    <scope>NUCLEOTIDE SEQUENCE [LARGE SCALE GENOMIC DNA]</scope>
    <source>
        <strain evidence="1 2">AZCC 1608</strain>
    </source>
</reference>
<protein>
    <submittedName>
        <fullName evidence="1">Maltokinase</fullName>
        <ecNumber evidence="1">2.7.1.175</ecNumber>
    </submittedName>
</protein>
<proteinExistence type="predicted"/>
<dbReference type="EC" id="2.7.1.175" evidence="1"/>
<accession>A0ABU8B7W5</accession>
<evidence type="ECO:0000313" key="1">
    <source>
        <dbReference type="EMBL" id="MEH2554624.1"/>
    </source>
</evidence>
<gene>
    <name evidence="1" type="ORF">V1286_002153</name>
</gene>
<keyword evidence="2" id="KW-1185">Reference proteome</keyword>
<evidence type="ECO:0000313" key="2">
    <source>
        <dbReference type="Proteomes" id="UP001364224"/>
    </source>
</evidence>
<keyword evidence="1" id="KW-0808">Transferase</keyword>
<dbReference type="InterPro" id="IPR012811">
    <property type="entry name" value="TreS_maltokin_C_dom"/>
</dbReference>
<dbReference type="InterPro" id="IPR011009">
    <property type="entry name" value="Kinase-like_dom_sf"/>
</dbReference>
<dbReference type="SUPFAM" id="SSF56112">
    <property type="entry name" value="Protein kinase-like (PK-like)"/>
    <property type="match status" value="1"/>
</dbReference>
<name>A0ABU8B7W5_9BRAD</name>
<sequence length="527" mass="59310">MLGLTNMGTAGENLAFLDIPEGSSWVANREVTAALERHFLPSYLAKARWFPGNSETRIKPKIIARLPFTADSTTFVIIETNHHARYLLPLRVDWSVDAAPEPDKSIVARLHQGEREGLLCDVAADPAFIRRILEHLRREASIAGSGWRLDFKPTSKLGSQPPNTPSRIRAIQGEQSNSTALVDQDYVVKLYRQIEPGQNPEVEMGHFLTEAANFTHTPALLGHLEAAHASASYALGIVHAFVPNRGDAWTWSADRLSIYLDSIAKGSEERDKAITARRDYLQWVRRLGCRVAEMHRSLASRDDIGAFKPEAIDEGDLDFWIGDVMERAARIFKRLEESPLDVNDRPLMERLFRVKPRLYDYAANLIRPSLGRCKIRHHGDLHLGQVLVANEDAVIIDFEGEPSRPLADRRRKAPAARDVAGVLRSLDYAAMASRQQRQKLEKFNTPTSRALFAWRQQSTDGFLSAYQDVIGASVLWPDRADDTKAMLNFFLLEKALYEVEYELSYRPAWISVPLQGVLRVLEEGGVA</sequence>
<dbReference type="Proteomes" id="UP001364224">
    <property type="component" value="Unassembled WGS sequence"/>
</dbReference>
<comment type="caution">
    <text evidence="1">The sequence shown here is derived from an EMBL/GenBank/DDBJ whole genome shotgun (WGS) entry which is preliminary data.</text>
</comment>
<organism evidence="1 2">
    <name type="scientific">Bradyrhizobium algeriense</name>
    <dbReference type="NCBI Taxonomy" id="634784"/>
    <lineage>
        <taxon>Bacteria</taxon>
        <taxon>Pseudomonadati</taxon>
        <taxon>Pseudomonadota</taxon>
        <taxon>Alphaproteobacteria</taxon>
        <taxon>Hyphomicrobiales</taxon>
        <taxon>Nitrobacteraceae</taxon>
        <taxon>Bradyrhizobium</taxon>
    </lineage>
</organism>
<dbReference type="Gene3D" id="3.90.1200.10">
    <property type="match status" value="1"/>
</dbReference>
<dbReference type="GO" id="GO:0016740">
    <property type="term" value="F:transferase activity"/>
    <property type="evidence" value="ECO:0007669"/>
    <property type="project" value="UniProtKB-KW"/>
</dbReference>
<dbReference type="EMBL" id="JAZHRV010000001">
    <property type="protein sequence ID" value="MEH2554624.1"/>
    <property type="molecule type" value="Genomic_DNA"/>
</dbReference>
<dbReference type="NCBIfam" id="TIGR02457">
    <property type="entry name" value="TreS_Cterm"/>
    <property type="match status" value="1"/>
</dbReference>